<dbReference type="CDD" id="cd00063">
    <property type="entry name" value="FN3"/>
    <property type="match status" value="1"/>
</dbReference>
<dbReference type="InterPro" id="IPR050708">
    <property type="entry name" value="T6SS_VgrG/RHS"/>
</dbReference>
<dbReference type="GO" id="GO:0005737">
    <property type="term" value="C:cytoplasm"/>
    <property type="evidence" value="ECO:0007669"/>
    <property type="project" value="InterPro"/>
</dbReference>
<organism evidence="9 10">
    <name type="scientific">Flavobacterium silvisoli</name>
    <dbReference type="NCBI Taxonomy" id="2529433"/>
    <lineage>
        <taxon>Bacteria</taxon>
        <taxon>Pseudomonadati</taxon>
        <taxon>Bacteroidota</taxon>
        <taxon>Flavobacteriia</taxon>
        <taxon>Flavobacteriales</taxon>
        <taxon>Flavobacteriaceae</taxon>
        <taxon>Flavobacterium</taxon>
    </lineage>
</organism>
<dbReference type="Pfam" id="PF18657">
    <property type="entry name" value="YDG"/>
    <property type="match status" value="1"/>
</dbReference>
<comment type="subcellular location">
    <subcellularLocation>
        <location evidence="1">Secreted</location>
    </subcellularLocation>
</comment>
<feature type="domain" description="Fibronectin type-III" evidence="8">
    <location>
        <begin position="301"/>
        <end position="400"/>
    </location>
</feature>
<dbReference type="EMBL" id="SJPE01000009">
    <property type="protein sequence ID" value="TBX68333.1"/>
    <property type="molecule type" value="Genomic_DNA"/>
</dbReference>
<dbReference type="Pfam" id="PF25023">
    <property type="entry name" value="TEN_YD-shell"/>
    <property type="match status" value="1"/>
</dbReference>
<evidence type="ECO:0000256" key="4">
    <source>
        <dbReference type="ARBA" id="ARBA00022737"/>
    </source>
</evidence>
<dbReference type="InterPro" id="IPR022385">
    <property type="entry name" value="Rhs_assc_core"/>
</dbReference>
<dbReference type="InterPro" id="IPR056823">
    <property type="entry name" value="TEN-like_YD-shell"/>
</dbReference>
<evidence type="ECO:0000256" key="7">
    <source>
        <dbReference type="SAM" id="SignalP"/>
    </source>
</evidence>
<dbReference type="GO" id="GO:0005576">
    <property type="term" value="C:extracellular region"/>
    <property type="evidence" value="ECO:0007669"/>
    <property type="project" value="UniProtKB-SubCell"/>
</dbReference>
<dbReference type="PANTHER" id="PTHR32305:SF15">
    <property type="entry name" value="PROTEIN RHSA-RELATED"/>
    <property type="match status" value="1"/>
</dbReference>
<gene>
    <name evidence="9" type="ORF">EZL74_08460</name>
</gene>
<comment type="caution">
    <text evidence="9">The sequence shown here is derived from an EMBL/GenBank/DDBJ whole genome shotgun (WGS) entry which is preliminary data.</text>
</comment>
<evidence type="ECO:0000259" key="8">
    <source>
        <dbReference type="PROSITE" id="PS50853"/>
    </source>
</evidence>
<evidence type="ECO:0000256" key="3">
    <source>
        <dbReference type="ARBA" id="ARBA00022729"/>
    </source>
</evidence>
<reference evidence="9 10" key="1">
    <citation type="submission" date="2019-02" db="EMBL/GenBank/DDBJ databases">
        <title>Flavobacterium sp. RD-2-33 isolated from forest soil.</title>
        <authorList>
            <person name="Chaudhary D.K."/>
        </authorList>
    </citation>
    <scope>NUCLEOTIDE SEQUENCE [LARGE SCALE GENOMIC DNA]</scope>
    <source>
        <strain evidence="9 10">RD-2-33</strain>
    </source>
</reference>
<dbReference type="Gene3D" id="2.180.10.10">
    <property type="entry name" value="RHS repeat-associated core"/>
    <property type="match status" value="1"/>
</dbReference>
<protein>
    <recommendedName>
        <fullName evidence="8">Fibronectin type-III domain-containing protein</fullName>
    </recommendedName>
</protein>
<dbReference type="RefSeq" id="WP_131476177.1">
    <property type="nucleotide sequence ID" value="NZ_SJPE01000009.1"/>
</dbReference>
<evidence type="ECO:0000256" key="2">
    <source>
        <dbReference type="ARBA" id="ARBA00022525"/>
    </source>
</evidence>
<keyword evidence="5" id="KW-0843">Virulence</keyword>
<keyword evidence="4" id="KW-0677">Repeat</keyword>
<evidence type="ECO:0000256" key="5">
    <source>
        <dbReference type="ARBA" id="ARBA00023026"/>
    </source>
</evidence>
<dbReference type="InterPro" id="IPR041248">
    <property type="entry name" value="YDG"/>
</dbReference>
<dbReference type="NCBIfam" id="TIGR03696">
    <property type="entry name" value="Rhs_assc_core"/>
    <property type="match status" value="1"/>
</dbReference>
<evidence type="ECO:0000256" key="6">
    <source>
        <dbReference type="SAM" id="MobiDB-lite"/>
    </source>
</evidence>
<dbReference type="Gene3D" id="2.60.40.1220">
    <property type="match status" value="2"/>
</dbReference>
<proteinExistence type="predicted"/>
<keyword evidence="3 7" id="KW-0732">Signal</keyword>
<dbReference type="InterPro" id="IPR003284">
    <property type="entry name" value="Sal_SpvB"/>
</dbReference>
<feature type="compositionally biased region" description="Polar residues" evidence="6">
    <location>
        <begin position="1148"/>
        <end position="1170"/>
    </location>
</feature>
<dbReference type="SUPFAM" id="SSF69318">
    <property type="entry name" value="Integrin alpha N-terminal domain"/>
    <property type="match status" value="1"/>
</dbReference>
<sequence length="3522" mass="378002">MRAKFTTLLLIISFSSLWAQNILLENMGTPTANTAITSNTFQNSTTLSYSNGGQVNSADVRVTNPSSSYATASGGGNVFFSSSAGAYGFSIEGINASNYTSIVIQYGYRKEAASVHATFSVDYWNGNTWVTLANTSSALFNEAATAGTGWYQAKSLSLSSDAQINGLKIRFVKTGTTSIRIDDVKLIGTETAPTLKTTTVDNVTSTSAFFAGNVTATGGSEIIATGTVYSATSGNPNPTFGGSGVVTISSSSPNANTGSFTNSSGTVLLPNIQYSYAAYATKSTGLTGYGSVYTFYTLAATPTVPTVNSPSGTSLHVAIGNDTNSVITTYAIYETSTGTYVQTNGTLGATAVYQSATAWGTKTVTGLVPTTTYTFKTFAKNGDGYVTAASPSANGTTLVVPTITTSGTLSALTTVYGTVSSYTSFTVGASNLTDNLIITAPTGFEISKTVGGATGYAFSQTLNPSSGTINTTTIYVRLSGNAYGIYSGNVTVTSSNDGLMVNVPTIASSVTKLGLTISGITVLNKVCDGTTNAQLSGSGILNGLLASDSATVTLVTSGATATFADALVGAGKTITIVGYSLNGASSANYSLEQPTGLTADITANMSSDVVLNSSSATSNNDTINYQLFQGTVLSNSTSGINGCTGVMGFYVRDGGASLSDADTLPTELTAITFNVANPDNILSARLFSSNTPLGQAVLVNGSSTITFTGLSNEIVAPDNDKIAINLRVTFKPNVIDNQQMQFTIASVTAKATGSRFAAVNGGGAASKITGDINKVTVIADRLVFEQQPTSGLFEGTVISPSPTVIAKDSFGSIDLDQMNTVSLTSSGPLSTTPIVPSSFSNGVYTFNSITPISGGTGFFLTAIYQGLISAISNSFAVNSLLIPTFTQVDPICAGGVLSPLPIQSNNGITGSWSPALNNLATTTYTFTPNSSQNATTTTLTITVNPQVTPSFTPISPIFSGGTLLPLPTTSNNGISGTWLPSLNNTVTTTYTFTPYAGICATTASLTITVYPGNITPTFNPIAPICSGGALAPLPTTSTNGITGTWTPALNNTVTTTYTFTPDSSQGAVSTTLTILVNSTVVTFNNVPPTERGTILNPLPTTSLEGITGTWSPALNNLATTTYTFTPSAPCASIYQLTIIITEPDNSGGDPNNTAGDPNSTGISSTPSYHDTQGKLEVSNSGQAVYTLPIALPPSISSVGPTINLVYSSGQNDGIAGQGWDINSISCIKRVASRFDIDGFKDGVDFDTNDKLVLDGQRLLVKSSSNYWADGSLYETEVQSNNKIQLIGSGTNMYFIVTSPDGSRSWYGNYGGMNATDLSAYYIVRFEDVEGNFILYNYSKPLNKGLCIDTIQFSANINGNSTPLNYIKFNYTAAAKTEKAYFKGVLVEKSELLKKIKVYTNGNLFKEYRLTHSTDSQLGYQRVAKIQEFNSAGEGANPIAFEYNSTEDVVNETTKIYADNYAVVDTPELTGDFDGDGKLDIVTSDKMYLKTFLNAAIPPVILPLIQGKKIIATTLKNNKLNQSQTIIGAKLNINSVVFKYYDYHQDTNTVVQEYTKTIPMDNSASCSNECEGYSDANANFCDNSKKKYVNYYEGDFNGDGITEVIVATYYESYDYGIDPTKCVSLRTSENNSEETCQCSLKHETISTVPTQLLMVNLDNNASTTVGSPGVAILNGLGLSRNTDDKVMVGDYNSDGKSDILFVKADKSYKVYSFNQLTVSPWVEVEVLGQGVLDSYKAGKPFLLGDYNGDGKPDIMIPQADGDCHPRPAITTINSSGQVVIISPAIECPNLNKWDVYYSNPNPSGGQFFTKETHTMSDYFKQTGDDYFSYYVLDINKDGKSDVVKAAVGLYFTGSFWDSTDIDSRWKIYTYVNNLGNNANGSQDFINAYSQTDGHNNDDNSVPIVLVADLKYKGLSSDMLVIRFHRGNSFAKRITYIDFVKNVTYENSLKKVTQSNGGIVDEISYAPMESSGVNGGLGVASDFYSSNNSVNYPAIEIKQAFGNKLVSKLKNISLGITRTQEFKYNGYIVQLDGVGAIGFKKVARCAWYNNPSDKKTWSVTELDPLLRGATKVAYTLLPNATDFSFPTNLSTGLMSKTENVFNSPAPNVFPYAILLQNQKSTDYITGIVKETVYNSYNSENLPISVTNNNYVGTTLQGTTTTVTEYDPSSFGSGSDYYIGRPHKTTTTTTAYQDTKKTSETYTYLNGNISETDKNVYQSDGTVDPVTMVEKMTYYPNGLLKDKEISATGTTVGINDVTPRKVSYTYDPTNRFISTTTDAELLVSTNMSFHPLYGTALVTKDPFNQTITNVYDNWGKLINTTDNSLSLKTNYTYTRANNIYTTTVTKTTSGGLSDGSSSVVDQDVLAREVRKGSKNLNGTWTFVKTEYDNYGRKLRTSEPYFDSSSPSQWTVYAYDDYSRPIRTTSFTGKIVNTTYNGLTVVVADSVMSKSKTFDANGQTTTTTDTPGGTINYTYDADGNLLESNYGGIKTTMTYDNWGRKLTLVDSSSGTYTYSYNAYGEIKTEGAPKGVTTYTYDGLSGRVLTKSIQGLTTADATNIVSTYNYNTTTKLLDSMTVSNPNDGDSAFAYTYDSQRRLYKTEETQNLLPSGTAVFAKQLTFDNFSRIDTETNTATAFGKTSSKVIKHTYSGNNGYFTGFKDNVTQNVLWKTNSINARNQLTNAVMGNGISVINTYDAYGYSFSNKYLLNSTSIILTLNNEFDPILGNLKSRFNSQFDVKEKFTYDALDHLVTWEGTSSNLMTLPFNTTTDGFTFSGTSSQGSVSNVTSKLKVVLKHSVASANRALNINAAAGDKFRIRGDISGLTLLNGTVTRLVMVETDLDDGISYNEFTIMELSDNGAFDFEYTVSDNFLNVKLSLKFVAEGQDNGGSDPEYIIEENPDGTITTVPSYTNATFYLDNLKIDSIAINRQDYDERGRIVNNNVGQYGYDSTHPYQNNSIVMTPEAKTYYADRPLQDIAYNAFKAPVKIEEQGIDLINFGYNAFQERSVMYYGNTSADKLSKPYRKYYSADGSMEIKATFAASDTTTPVAVEFMTYLGGDAYTAAVVLKSDGTTQNYFYLHRDYQGSILAITNAAAAVVEKRLFDPWGGIVKVQDGAGNALPQLTFFDRGYTGHEHLQSVGLINMNARLYDPKLHRFLEADNYIQDPYNTQNYNRYGYCVNNPLKYTDVTGNMFENIASFVSCIPVLGSVFASLLMHQSINWGRVAVDAIVTGISIAVSYGIGSACENIARFSTKAAVSALAHGAFQGGLAAATGGKFWAGFASGALSSIAASVWGGGTTETEGFSAENNWAWGPKTIVHEGLGAGTGAIGTLAFSAVMGGAGSALAGGNFWQGATTGLIVAGFNDLMHDDNGYDKNGKQINNNGGNTTDYLYDSNGKIISSTSVEYIGSISQGEYRELGGLRGYGFRGDAMATGAANQDNTIFELFAGGKVVKNGLSYLGEGFNALKAPMARYAGAYIKEFAPWLNRGRYFRLGISHTRGNQVFRLTFGNKWKHIFDIDLGKIPKIK</sequence>
<accession>A0A4V2L4W5</accession>
<keyword evidence="2" id="KW-0964">Secreted</keyword>
<dbReference type="PANTHER" id="PTHR32305">
    <property type="match status" value="1"/>
</dbReference>
<feature type="signal peptide" evidence="7">
    <location>
        <begin position="1"/>
        <end position="19"/>
    </location>
</feature>
<dbReference type="InterPro" id="IPR006530">
    <property type="entry name" value="YD"/>
</dbReference>
<evidence type="ECO:0000313" key="9">
    <source>
        <dbReference type="EMBL" id="TBX68333.1"/>
    </source>
</evidence>
<dbReference type="OrthoDB" id="6225685at2"/>
<feature type="chain" id="PRO_5020492441" description="Fibronectin type-III domain-containing protein" evidence="7">
    <location>
        <begin position="20"/>
        <end position="3522"/>
    </location>
</feature>
<keyword evidence="10" id="KW-1185">Reference proteome</keyword>
<evidence type="ECO:0000313" key="10">
    <source>
        <dbReference type="Proteomes" id="UP000293300"/>
    </source>
</evidence>
<dbReference type="NCBIfam" id="TIGR01643">
    <property type="entry name" value="YD_repeat_2x"/>
    <property type="match status" value="1"/>
</dbReference>
<dbReference type="Proteomes" id="UP000293300">
    <property type="component" value="Unassembled WGS sequence"/>
</dbReference>
<feature type="region of interest" description="Disordered" evidence="6">
    <location>
        <begin position="1144"/>
        <end position="1172"/>
    </location>
</feature>
<dbReference type="InterPro" id="IPR003961">
    <property type="entry name" value="FN3_dom"/>
</dbReference>
<name>A0A4V2L4W5_9FLAO</name>
<dbReference type="InterPro" id="IPR028994">
    <property type="entry name" value="Integrin_alpha_N"/>
</dbReference>
<dbReference type="Pfam" id="PF03534">
    <property type="entry name" value="SpvB"/>
    <property type="match status" value="1"/>
</dbReference>
<dbReference type="InterPro" id="IPR014755">
    <property type="entry name" value="Cu-Rt/internalin_Ig-like"/>
</dbReference>
<evidence type="ECO:0000256" key="1">
    <source>
        <dbReference type="ARBA" id="ARBA00004613"/>
    </source>
</evidence>
<dbReference type="PROSITE" id="PS50853">
    <property type="entry name" value="FN3"/>
    <property type="match status" value="1"/>
</dbReference>